<dbReference type="EMBL" id="CP146069">
    <property type="protein sequence ID" value="WWR45482.1"/>
    <property type="molecule type" value="Genomic_DNA"/>
</dbReference>
<protein>
    <submittedName>
        <fullName evidence="1">Phosphoadenosine phosphosulfate reductase</fullName>
    </submittedName>
</protein>
<evidence type="ECO:0000313" key="2">
    <source>
        <dbReference type="Proteomes" id="UP001364156"/>
    </source>
</evidence>
<dbReference type="Proteomes" id="UP001364156">
    <property type="component" value="Chromosome"/>
</dbReference>
<name>A0ABZ2HGJ3_9RHOB</name>
<evidence type="ECO:0000313" key="1">
    <source>
        <dbReference type="EMBL" id="WWR45482.1"/>
    </source>
</evidence>
<keyword evidence="2" id="KW-1185">Reference proteome</keyword>
<proteinExistence type="predicted"/>
<gene>
    <name evidence="1" type="ORF">RZ517_11800</name>
</gene>
<organism evidence="1 2">
    <name type="scientific">Roseovarius phycicola</name>
    <dbReference type="NCBI Taxonomy" id="3080976"/>
    <lineage>
        <taxon>Bacteria</taxon>
        <taxon>Pseudomonadati</taxon>
        <taxon>Pseudomonadota</taxon>
        <taxon>Alphaproteobacteria</taxon>
        <taxon>Rhodobacterales</taxon>
        <taxon>Roseobacteraceae</taxon>
        <taxon>Roseovarius</taxon>
    </lineage>
</organism>
<dbReference type="RefSeq" id="WP_338548418.1">
    <property type="nucleotide sequence ID" value="NZ_CP146069.1"/>
</dbReference>
<accession>A0ABZ2HGJ3</accession>
<reference evidence="1 2" key="1">
    <citation type="submission" date="2023-10" db="EMBL/GenBank/DDBJ databases">
        <title>Roseovarius strain S88 nov., isolated from a marine algae.</title>
        <authorList>
            <person name="Lee M.W."/>
            <person name="Lee J.K."/>
            <person name="Kim J.M."/>
            <person name="Choi D.G."/>
            <person name="Baek J.H."/>
            <person name="Bayburt H."/>
            <person name="Jung J.J."/>
            <person name="Han D.M."/>
            <person name="Jeon C.O."/>
        </authorList>
    </citation>
    <scope>NUCLEOTIDE SEQUENCE [LARGE SCALE GENOMIC DNA]</scope>
    <source>
        <strain evidence="1 2">S88</strain>
    </source>
</reference>
<sequence>MSSDYPSVLDISLSGLSWEEWLERLAAAMPPDGYAKSLGSKHGAVYIAGKPTLLVSFEAFDTLSDTSTDAQPVGWQMAKALGWSHLCLTCTGRTWFREGRVYGFFDELIDDGFFEEFDQVIFYGAGPCGYAAAAYSVASPGARVLAIQPQATLDPRLTEWDDRFRRMRRLDFTTRYGYAPDMLDAADKAFILYDPEIEEDAMHAALFKRSNVTRFRMRFMGPRLDQGLIRMKVLLRLLAQMSADKLDILSLARLFRVRREDPPYLKSALARLEDGGRLYLTAQFCNHVLQNTPGPRFRRALRAAYERAEEQSVLMPERDFL</sequence>